<dbReference type="Proteomes" id="UP000489600">
    <property type="component" value="Unassembled WGS sequence"/>
</dbReference>
<evidence type="ECO:0000313" key="2">
    <source>
        <dbReference type="Proteomes" id="UP000489600"/>
    </source>
</evidence>
<keyword evidence="2" id="KW-1185">Reference proteome</keyword>
<dbReference type="OrthoDB" id="3789372at2759"/>
<comment type="caution">
    <text evidence="1">The sequence shown here is derived from an EMBL/GenBank/DDBJ whole genome shotgun (WGS) entry which is preliminary data.</text>
</comment>
<evidence type="ECO:0000313" key="1">
    <source>
        <dbReference type="EMBL" id="VVA95957.1"/>
    </source>
</evidence>
<name>A0A565B301_9BRAS</name>
<protein>
    <submittedName>
        <fullName evidence="1">Uncharacterized protein</fullName>
    </submittedName>
</protein>
<proteinExistence type="predicted"/>
<dbReference type="EMBL" id="CABITT030000002">
    <property type="protein sequence ID" value="VVA95957.1"/>
    <property type="molecule type" value="Genomic_DNA"/>
</dbReference>
<sequence length="83" mass="9097">MSGKGAIGIDLGTTNSCVGEIIPHDQGNRTTMDPVNTVFDDAKKQDDDEAKQFLVDIIVNETIRNSIWLQCAVAAFWIVSSRD</sequence>
<dbReference type="AlphaFoldDB" id="A0A565B301"/>
<dbReference type="InterPro" id="IPR018181">
    <property type="entry name" value="Heat_shock_70_CS"/>
</dbReference>
<gene>
    <name evidence="1" type="ORF">ANE_LOCUS6402</name>
</gene>
<reference evidence="1" key="1">
    <citation type="submission" date="2019-07" db="EMBL/GenBank/DDBJ databases">
        <authorList>
            <person name="Dittberner H."/>
        </authorList>
    </citation>
    <scope>NUCLEOTIDE SEQUENCE [LARGE SCALE GENOMIC DNA]</scope>
</reference>
<dbReference type="PRINTS" id="PR00301">
    <property type="entry name" value="HEATSHOCK70"/>
</dbReference>
<dbReference type="PROSITE" id="PS00297">
    <property type="entry name" value="HSP70_1"/>
    <property type="match status" value="1"/>
</dbReference>
<accession>A0A565B301</accession>
<organism evidence="1 2">
    <name type="scientific">Arabis nemorensis</name>
    <dbReference type="NCBI Taxonomy" id="586526"/>
    <lineage>
        <taxon>Eukaryota</taxon>
        <taxon>Viridiplantae</taxon>
        <taxon>Streptophyta</taxon>
        <taxon>Embryophyta</taxon>
        <taxon>Tracheophyta</taxon>
        <taxon>Spermatophyta</taxon>
        <taxon>Magnoliopsida</taxon>
        <taxon>eudicotyledons</taxon>
        <taxon>Gunneridae</taxon>
        <taxon>Pentapetalae</taxon>
        <taxon>rosids</taxon>
        <taxon>malvids</taxon>
        <taxon>Brassicales</taxon>
        <taxon>Brassicaceae</taxon>
        <taxon>Arabideae</taxon>
        <taxon>Arabis</taxon>
    </lineage>
</organism>
<dbReference type="Gene3D" id="3.30.420.40">
    <property type="match status" value="1"/>
</dbReference>